<evidence type="ECO:0000256" key="1">
    <source>
        <dbReference type="ARBA" id="ARBA00004123"/>
    </source>
</evidence>
<dbReference type="CDD" id="cd20078">
    <property type="entry name" value="XPF_nuclease_XPF_euk"/>
    <property type="match status" value="1"/>
</dbReference>
<keyword evidence="13" id="KW-1185">Reference proteome</keyword>
<evidence type="ECO:0000256" key="3">
    <source>
        <dbReference type="ARBA" id="ARBA00022722"/>
    </source>
</evidence>
<dbReference type="SUPFAM" id="SSF47781">
    <property type="entry name" value="RuvA domain 2-like"/>
    <property type="match status" value="1"/>
</dbReference>
<keyword evidence="6" id="KW-0378">Hydrolase</keyword>
<dbReference type="InterPro" id="IPR006166">
    <property type="entry name" value="ERCC4_domain"/>
</dbReference>
<dbReference type="PANTHER" id="PTHR10150">
    <property type="entry name" value="DNA REPAIR ENDONUCLEASE XPF"/>
    <property type="match status" value="1"/>
</dbReference>
<proteinExistence type="inferred from homology"/>
<feature type="domain" description="ERCC4" evidence="11">
    <location>
        <begin position="741"/>
        <end position="821"/>
    </location>
</feature>
<feature type="compositionally biased region" description="Gly residues" evidence="10">
    <location>
        <begin position="469"/>
        <end position="478"/>
    </location>
</feature>
<gene>
    <name evidence="12" type="ORF">WJX75_008513</name>
</gene>
<evidence type="ECO:0000256" key="2">
    <source>
        <dbReference type="ARBA" id="ARBA00010015"/>
    </source>
</evidence>
<dbReference type="InterPro" id="IPR011335">
    <property type="entry name" value="Restrct_endonuc-II-like"/>
</dbReference>
<dbReference type="SMART" id="SM00891">
    <property type="entry name" value="ERCC4"/>
    <property type="match status" value="1"/>
</dbReference>
<dbReference type="Gene3D" id="1.10.150.20">
    <property type="entry name" value="5' to 3' exonuclease, C-terminal subdomain"/>
    <property type="match status" value="1"/>
</dbReference>
<comment type="caution">
    <text evidence="12">The sequence shown here is derived from an EMBL/GenBank/DDBJ whole genome shotgun (WGS) entry which is preliminary data.</text>
</comment>
<evidence type="ECO:0000256" key="6">
    <source>
        <dbReference type="ARBA" id="ARBA00022801"/>
    </source>
</evidence>
<dbReference type="InterPro" id="IPR047520">
    <property type="entry name" value="XPF_nuclease"/>
</dbReference>
<keyword evidence="7" id="KW-0238">DNA-binding</keyword>
<dbReference type="InterPro" id="IPR010994">
    <property type="entry name" value="RuvA_2-like"/>
</dbReference>
<evidence type="ECO:0000256" key="4">
    <source>
        <dbReference type="ARBA" id="ARBA00022759"/>
    </source>
</evidence>
<dbReference type="PANTHER" id="PTHR10150:SF0">
    <property type="entry name" value="DNA REPAIR ENDONUCLEASE XPF"/>
    <property type="match status" value="1"/>
</dbReference>
<evidence type="ECO:0000256" key="5">
    <source>
        <dbReference type="ARBA" id="ARBA00022763"/>
    </source>
</evidence>
<keyword evidence="9" id="KW-0539">Nucleus</keyword>
<evidence type="ECO:0000313" key="13">
    <source>
        <dbReference type="Proteomes" id="UP001491310"/>
    </source>
</evidence>
<feature type="region of interest" description="Disordered" evidence="10">
    <location>
        <begin position="522"/>
        <end position="594"/>
    </location>
</feature>
<feature type="compositionally biased region" description="Basic and acidic residues" evidence="10">
    <location>
        <begin position="522"/>
        <end position="534"/>
    </location>
</feature>
<dbReference type="Gene3D" id="3.40.50.10130">
    <property type="match status" value="1"/>
</dbReference>
<feature type="region of interest" description="Disordered" evidence="10">
    <location>
        <begin position="449"/>
        <end position="484"/>
    </location>
</feature>
<comment type="subcellular location">
    <subcellularLocation>
        <location evidence="1">Nucleus</location>
    </subcellularLocation>
</comment>
<sequence>MAHLLPFQRRMVEELLEDDGLCIMAAGLTWQRLAAVLIRLQLERRKDAAQRGVMLMPVEVTNEMLAAARVELYRTQSCLFITTRILVVDLLTNRLQAHQVAGMLVMNAHTVTDMSGEGFAVRLFRQGNQGGFVRAISDQPHAFAAGFSKLEKVMKALYVRKLFIWPRFEAHVKDTLNDLPIEVIELAQEMTPPMVAIYDSIADLLDVCIKHLRRSNKIDTSDFSLEECLFRSFDEIVRRQLDSVWHTITPQTKQVVNNLRTLRTLAEYLLCFDAVTFLSYLENLRAGESVNSVWLFQEAAHTIFDQAKKRVYELQQASRSAAMGKNGKRKRVVSKDIADAGTSNEAVEVVPTLEPLPKWELVKEIVQEIQEERQRLLKVAADLHGKDVPQEDEAAAEAALQTAQAPVLIVAQEERTCQQLRDVLQSDLQAVMQRLFNEYLLTRLDARKTAGKGKSGGGGGDSAAAGSIVRGGRGGGRFGRGRGGDRLDAVRAARIRNNPKEEQALLDEARALAASAAAKEKAANAEAAGRDLPEGQHATGRGRGSARGQGKRVTGGESPPLQSVPGSAGGEESAPSAAGFAAEDGSARPTGQDAACSPMLQGVMFHALESRNDGVLWDVQPSFVVMVDSDVAFVRQLEVYAAGRGKAPLRVYNLRYKDSFEQDRYMAALQREQRVFEDLIRSKGHMVLPEIGQDLALLWAELREGVLQPGVEEAIPGMVPAANAITRRGGMMQPKSKQPRKLVVDVREFMSSLPSVLHQQHMEVIPVTLEVGDYVLSPEMCVERKSLSDLRQSFLSGRLFHQAEAMSKHYKTPILLIEFERDKAFALHATSEIGSDINSNTLGSKLVLLSLHFPRLRIIWSRSLHATADLFRSLKANQDEPDAAAAALVGVPVGADGLPAGGGSESVVNTAAIDVLRRLPGVTEANFRPLMAAAGSLAGLAELPVEKLAEIMGSQASARKLRDWLDAVCPIQR</sequence>
<name>A0ABR2YLS7_9CHLO</name>
<dbReference type="Proteomes" id="UP001491310">
    <property type="component" value="Unassembled WGS sequence"/>
</dbReference>
<dbReference type="Pfam" id="PF02732">
    <property type="entry name" value="ERCC4"/>
    <property type="match status" value="1"/>
</dbReference>
<evidence type="ECO:0000259" key="11">
    <source>
        <dbReference type="SMART" id="SM00891"/>
    </source>
</evidence>
<evidence type="ECO:0000256" key="10">
    <source>
        <dbReference type="SAM" id="MobiDB-lite"/>
    </source>
</evidence>
<feature type="compositionally biased region" description="Low complexity" evidence="10">
    <location>
        <begin position="570"/>
        <end position="584"/>
    </location>
</feature>
<organism evidence="12 13">
    <name type="scientific">Coccomyxa subellipsoidea</name>
    <dbReference type="NCBI Taxonomy" id="248742"/>
    <lineage>
        <taxon>Eukaryota</taxon>
        <taxon>Viridiplantae</taxon>
        <taxon>Chlorophyta</taxon>
        <taxon>core chlorophytes</taxon>
        <taxon>Trebouxiophyceae</taxon>
        <taxon>Trebouxiophyceae incertae sedis</taxon>
        <taxon>Coccomyxaceae</taxon>
        <taxon>Coccomyxa</taxon>
    </lineage>
</organism>
<evidence type="ECO:0000256" key="7">
    <source>
        <dbReference type="ARBA" id="ARBA00023125"/>
    </source>
</evidence>
<reference evidence="12 13" key="1">
    <citation type="journal article" date="2024" name="Nat. Commun.">
        <title>Phylogenomics reveals the evolutionary origins of lichenization in chlorophyte algae.</title>
        <authorList>
            <person name="Puginier C."/>
            <person name="Libourel C."/>
            <person name="Otte J."/>
            <person name="Skaloud P."/>
            <person name="Haon M."/>
            <person name="Grisel S."/>
            <person name="Petersen M."/>
            <person name="Berrin J.G."/>
            <person name="Delaux P.M."/>
            <person name="Dal Grande F."/>
            <person name="Keller J."/>
        </authorList>
    </citation>
    <scope>NUCLEOTIDE SEQUENCE [LARGE SCALE GENOMIC DNA]</scope>
    <source>
        <strain evidence="12 13">SAG 216-7</strain>
    </source>
</reference>
<keyword evidence="8" id="KW-0234">DNA repair</keyword>
<comment type="similarity">
    <text evidence="2">Belongs to the XPF family.</text>
</comment>
<keyword evidence="3" id="KW-0540">Nuclease</keyword>
<evidence type="ECO:0000313" key="12">
    <source>
        <dbReference type="EMBL" id="KAK9907704.1"/>
    </source>
</evidence>
<accession>A0ABR2YLS7</accession>
<evidence type="ECO:0000256" key="9">
    <source>
        <dbReference type="ARBA" id="ARBA00023242"/>
    </source>
</evidence>
<dbReference type="EMBL" id="JALJOT010000009">
    <property type="protein sequence ID" value="KAK9907704.1"/>
    <property type="molecule type" value="Genomic_DNA"/>
</dbReference>
<dbReference type="SUPFAM" id="SSF52980">
    <property type="entry name" value="Restriction endonuclease-like"/>
    <property type="match status" value="1"/>
</dbReference>
<protein>
    <recommendedName>
        <fullName evidence="11">ERCC4 domain-containing protein</fullName>
    </recommendedName>
</protein>
<evidence type="ECO:0000256" key="8">
    <source>
        <dbReference type="ARBA" id="ARBA00023204"/>
    </source>
</evidence>
<keyword evidence="5" id="KW-0227">DNA damage</keyword>
<keyword evidence="4" id="KW-0255">Endonuclease</keyword>